<gene>
    <name evidence="1" type="ORF">SAMN02745119_02817</name>
</gene>
<keyword evidence="2" id="KW-1185">Reference proteome</keyword>
<dbReference type="RefSeq" id="WP_078791043.1">
    <property type="nucleotide sequence ID" value="NZ_FUWR01000019.1"/>
</dbReference>
<dbReference type="STRING" id="115783.SAMN02745119_02817"/>
<evidence type="ECO:0000313" key="1">
    <source>
        <dbReference type="EMBL" id="SKA13952.1"/>
    </source>
</evidence>
<reference evidence="2" key="1">
    <citation type="submission" date="2017-02" db="EMBL/GenBank/DDBJ databases">
        <authorList>
            <person name="Varghese N."/>
            <person name="Submissions S."/>
        </authorList>
    </citation>
    <scope>NUCLEOTIDE SEQUENCE [LARGE SCALE GENOMIC DNA]</scope>
    <source>
        <strain evidence="2">ATCC BAA-34</strain>
    </source>
</reference>
<protein>
    <submittedName>
        <fullName evidence="1">Uncharacterized protein</fullName>
    </submittedName>
</protein>
<proteinExistence type="predicted"/>
<accession>A0A1T4RD52</accession>
<dbReference type="OrthoDB" id="9799356at2"/>
<sequence>MQKIPLNLAAAEMVLARDIFKNDSPTGMPICGKGTELSDSLISRLQQMGVQSLYVEGHPVWQEGDRGLTEQLADLEKRFSKTMDNRYNTTLLEVYRTHFTAAMGDDGGRTEE</sequence>
<dbReference type="EMBL" id="FUWR01000019">
    <property type="protein sequence ID" value="SKA13952.1"/>
    <property type="molecule type" value="Genomic_DNA"/>
</dbReference>
<dbReference type="Proteomes" id="UP000190102">
    <property type="component" value="Unassembled WGS sequence"/>
</dbReference>
<name>A0A1T4RD52_9BACT</name>
<organism evidence="1 2">
    <name type="scientific">Trichlorobacter thiogenes</name>
    <dbReference type="NCBI Taxonomy" id="115783"/>
    <lineage>
        <taxon>Bacteria</taxon>
        <taxon>Pseudomonadati</taxon>
        <taxon>Thermodesulfobacteriota</taxon>
        <taxon>Desulfuromonadia</taxon>
        <taxon>Geobacterales</taxon>
        <taxon>Geobacteraceae</taxon>
        <taxon>Trichlorobacter</taxon>
    </lineage>
</organism>
<dbReference type="AlphaFoldDB" id="A0A1T4RD52"/>
<evidence type="ECO:0000313" key="2">
    <source>
        <dbReference type="Proteomes" id="UP000190102"/>
    </source>
</evidence>